<evidence type="ECO:0000313" key="2">
    <source>
        <dbReference type="Proteomes" id="UP000813637"/>
    </source>
</evidence>
<name>A0A9Q3V937_CLOBO</name>
<proteinExistence type="predicted"/>
<reference evidence="1" key="1">
    <citation type="submission" date="2020-02" db="EMBL/GenBank/DDBJ databases">
        <authorList>
            <person name="Fillo S."/>
            <person name="Giordani F."/>
            <person name="Tonon E."/>
            <person name="Drigo I."/>
            <person name="Anselmo A."/>
            <person name="Fortunato A."/>
            <person name="Bano L."/>
            <person name="Lista F."/>
        </authorList>
    </citation>
    <scope>NUCLEOTIDE SEQUENCE</scope>
    <source>
        <strain evidence="1">IZSVe-TV_9877_3_12</strain>
    </source>
</reference>
<dbReference type="EMBL" id="JAAMYB010000001">
    <property type="protein sequence ID" value="MCD3194213.1"/>
    <property type="molecule type" value="Genomic_DNA"/>
</dbReference>
<reference evidence="1" key="2">
    <citation type="journal article" date="2021" name="Microorganisms">
        <title>Extensive Genome Exploration of Clostridium botulinum Group III Field Strains.</title>
        <authorList>
            <person name="Fillo S."/>
            <person name="Giordani F."/>
            <person name="Tonon E."/>
            <person name="Drigo I."/>
            <person name="Anselmo A."/>
            <person name="Fortunato A."/>
            <person name="Lista F."/>
            <person name="Bano L."/>
        </authorList>
    </citation>
    <scope>NUCLEOTIDE SEQUENCE</scope>
    <source>
        <strain evidence="1">IZSVe-TV_9877_3_12</strain>
    </source>
</reference>
<evidence type="ECO:0000313" key="1">
    <source>
        <dbReference type="EMBL" id="MCD3194213.1"/>
    </source>
</evidence>
<protein>
    <submittedName>
        <fullName evidence="1">Uncharacterized protein</fullName>
    </submittedName>
</protein>
<dbReference type="Proteomes" id="UP000813637">
    <property type="component" value="Unassembled WGS sequence"/>
</dbReference>
<dbReference type="AlphaFoldDB" id="A0A9Q3V937"/>
<gene>
    <name evidence="1" type="ORF">G8S53_02775</name>
</gene>
<sequence length="53" mass="6197">MAKILKVTVNYPQDPQNLKELQDKAMNILARYIVRELPPVAVQELIKKLQEKH</sequence>
<comment type="caution">
    <text evidence="1">The sequence shown here is derived from an EMBL/GenBank/DDBJ whole genome shotgun (WGS) entry which is preliminary data.</text>
</comment>
<organism evidence="1 2">
    <name type="scientific">Clostridium botulinum C</name>
    <dbReference type="NCBI Taxonomy" id="36828"/>
    <lineage>
        <taxon>Bacteria</taxon>
        <taxon>Bacillati</taxon>
        <taxon>Bacillota</taxon>
        <taxon>Clostridia</taxon>
        <taxon>Eubacteriales</taxon>
        <taxon>Clostridiaceae</taxon>
        <taxon>Clostridium</taxon>
    </lineage>
</organism>
<accession>A0A9Q3V937</accession>
<dbReference type="RefSeq" id="WP_198091410.1">
    <property type="nucleotide sequence ID" value="NZ_JAAMYB010000001.1"/>
</dbReference>